<dbReference type="SUPFAM" id="SSF48498">
    <property type="entry name" value="Tetracyclin repressor-like, C-terminal domain"/>
    <property type="match status" value="1"/>
</dbReference>
<dbReference type="InterPro" id="IPR036271">
    <property type="entry name" value="Tet_transcr_reg_TetR-rel_C_sf"/>
</dbReference>
<dbReference type="GO" id="GO:0003677">
    <property type="term" value="F:DNA binding"/>
    <property type="evidence" value="ECO:0007669"/>
    <property type="project" value="UniProtKB-KW"/>
</dbReference>
<dbReference type="Pfam" id="PF00440">
    <property type="entry name" value="TetR_N"/>
    <property type="match status" value="1"/>
</dbReference>
<dbReference type="SUPFAM" id="SSF46689">
    <property type="entry name" value="Homeodomain-like"/>
    <property type="match status" value="1"/>
</dbReference>
<dbReference type="AlphaFoldDB" id="X1U1L3"/>
<comment type="caution">
    <text evidence="3">The sequence shown here is derived from an EMBL/GenBank/DDBJ whole genome shotgun (WGS) entry which is preliminary data.</text>
</comment>
<gene>
    <name evidence="3" type="ORF">S12H4_36752</name>
</gene>
<evidence type="ECO:0000256" key="1">
    <source>
        <dbReference type="ARBA" id="ARBA00023125"/>
    </source>
</evidence>
<proteinExistence type="predicted"/>
<sequence>ARELYLSDRKHFTMRTVARKLGMSQGNLYNYWSSKRELWFAIIKTDFKEFEEGMETIVQEHHGLFIDLTDKLADYYFTFAKSNFRRYQMMFVFPPPLAEKEESDAIVYEPGSIIILMKIIQKAVENGELIPLDVQKLALYFWSLVHGTTLVSNTILFSPEAKLAQFGTTEEFQSFVKKLVRKQMEQFLAKK</sequence>
<name>X1U1L3_9ZZZZ</name>
<reference evidence="3" key="1">
    <citation type="journal article" date="2014" name="Front. Microbiol.">
        <title>High frequency of phylogenetically diverse reductive dehalogenase-homologous genes in deep subseafloor sedimentary metagenomes.</title>
        <authorList>
            <person name="Kawai M."/>
            <person name="Futagami T."/>
            <person name="Toyoda A."/>
            <person name="Takaki Y."/>
            <person name="Nishi S."/>
            <person name="Hori S."/>
            <person name="Arai W."/>
            <person name="Tsubouchi T."/>
            <person name="Morono Y."/>
            <person name="Uchiyama I."/>
            <person name="Ito T."/>
            <person name="Fujiyama A."/>
            <person name="Inagaki F."/>
            <person name="Takami H."/>
        </authorList>
    </citation>
    <scope>NUCLEOTIDE SEQUENCE</scope>
    <source>
        <strain evidence="3">Expedition CK06-06</strain>
    </source>
</reference>
<dbReference type="Gene3D" id="1.10.357.10">
    <property type="entry name" value="Tetracycline Repressor, domain 2"/>
    <property type="match status" value="1"/>
</dbReference>
<dbReference type="EMBL" id="BARW01021938">
    <property type="protein sequence ID" value="GAI93725.1"/>
    <property type="molecule type" value="Genomic_DNA"/>
</dbReference>
<evidence type="ECO:0000259" key="2">
    <source>
        <dbReference type="Pfam" id="PF00440"/>
    </source>
</evidence>
<accession>X1U1L3</accession>
<dbReference type="InterPro" id="IPR009057">
    <property type="entry name" value="Homeodomain-like_sf"/>
</dbReference>
<evidence type="ECO:0000313" key="3">
    <source>
        <dbReference type="EMBL" id="GAI93725.1"/>
    </source>
</evidence>
<feature type="domain" description="HTH tetR-type" evidence="2">
    <location>
        <begin position="12"/>
        <end position="41"/>
    </location>
</feature>
<keyword evidence="1" id="KW-0238">DNA-binding</keyword>
<dbReference type="InterPro" id="IPR001647">
    <property type="entry name" value="HTH_TetR"/>
</dbReference>
<protein>
    <recommendedName>
        <fullName evidence="2">HTH tetR-type domain-containing protein</fullName>
    </recommendedName>
</protein>
<organism evidence="3">
    <name type="scientific">marine sediment metagenome</name>
    <dbReference type="NCBI Taxonomy" id="412755"/>
    <lineage>
        <taxon>unclassified sequences</taxon>
        <taxon>metagenomes</taxon>
        <taxon>ecological metagenomes</taxon>
    </lineage>
</organism>
<feature type="non-terminal residue" evidence="3">
    <location>
        <position position="1"/>
    </location>
</feature>